<dbReference type="PROSITE" id="PS50092">
    <property type="entry name" value="TSP1"/>
    <property type="match status" value="3"/>
</dbReference>
<dbReference type="GO" id="GO:0006958">
    <property type="term" value="P:complement activation, classical pathway"/>
    <property type="evidence" value="ECO:0007669"/>
    <property type="project" value="UniProtKB-KW"/>
</dbReference>
<protein>
    <recommendedName>
        <fullName evidence="28">Complement component C6</fullName>
    </recommendedName>
</protein>
<keyword evidence="6" id="KW-0245">EGF-like domain</keyword>
<evidence type="ECO:0000256" key="8">
    <source>
        <dbReference type="ARBA" id="ARBA00022588"/>
    </source>
</evidence>
<evidence type="ECO:0000313" key="26">
    <source>
        <dbReference type="EMBL" id="KAJ1210249.1"/>
    </source>
</evidence>
<name>A0AAV7WDW2_PLEWA</name>
<keyword evidence="17" id="KW-0472">Membrane</keyword>
<feature type="domain" description="MACPF" evidence="25">
    <location>
        <begin position="214"/>
        <end position="559"/>
    </location>
</feature>
<dbReference type="Pfam" id="PF01823">
    <property type="entry name" value="MACPF"/>
    <property type="match status" value="1"/>
</dbReference>
<dbReference type="SMART" id="SM00192">
    <property type="entry name" value="LDLa"/>
    <property type="match status" value="1"/>
</dbReference>
<keyword evidence="11" id="KW-0732">Signal</keyword>
<dbReference type="SMART" id="SM00209">
    <property type="entry name" value="TSP1"/>
    <property type="match status" value="3"/>
</dbReference>
<sequence>MHLRLPFEMTRKATSFDSIFLHTETRLFPRVTLSFGPMDHIQRFLFWVLLSSLITTSESCFCERYPWSTWSSCSKSCNYGTQTRSRQITYDDYYQRYGCDQICSKHEQRACSEQACPIDCQVGDFGPWSDCDPCVKKQFRVRSLLRPSQFGGHSCTEEFVDSRKCIPSKLCNIEEVDCKNKFKCDTGRCIARNLECNGENDCGDNSDERDCRRTTKLCPRKFVNIPSVQLMGNGYNALSGKSVGEVLDNSFYGGKCNIIQGNLTKYRLPANLENVTFQDETKEDDLKTDFYNNLADLNIGRTSTGLKTGSGSSSWGVPILWGSHTDSSTSSVSSLKEAIKASYKKDSNFIRIHKKIAVADFKMKQSNLHLSDVFLMSLNSLPLEYNFALYGRIFDDFGTHYITSGSVGGTYDLLYQFSSEQLKSSGLSEEESKECIRKETRERYLLFFTRTTVHDKCVTKYSSTSTEGSFMQTSEKSISMVKGGRAEFAAALAWNKKGAFPGSKTLADWIESTKDHPAVLDFKLAPILDLVKDIPCAVTRRRNLQKAINEYMEKFDPCRCAPCPNNGRPVLLDKECLCMCQSGTYGENCEKRAPDYNSVAVDGHWSCWSAWSPCDASFTRRRTRRCDNPTPLNGGKACEGQQEQEEDCHFSIFADKGAPCINDDEEHKEKEGDESEVPSGCSNPVPPENGYFRNQKKQYSVAEELEALCVSGYELVGYQFFKCLPDGSWKQEAVECRKTVCSRPPVSEPVSLSPYLMDYKITASIQLSCPPGFHVTGRTHYTCGKDLTWEPPILKAIACEKDRPPGKCNPGQKEIGSECVCLSPQEDCRHYSEDLCIFDAATESTITTSSCEFLAEKCLGEKQLHFLHSGACQDVNLSWVLERIQLSANSTVQAPCGYDVCYDWEKCTDKTSQCVCLLPYHCPVPTDDRPLFCMKTGVTGRKKTGDICVMGAMKCAKIKAIVLHKGKCDD</sequence>
<keyword evidence="12" id="KW-0677">Repeat</keyword>
<feature type="disulfide bond" evidence="21">
    <location>
        <begin position="184"/>
        <end position="202"/>
    </location>
</feature>
<evidence type="ECO:0000256" key="13">
    <source>
        <dbReference type="ARBA" id="ARBA00022852"/>
    </source>
</evidence>
<dbReference type="GO" id="GO:0005576">
    <property type="term" value="C:extracellular region"/>
    <property type="evidence" value="ECO:0007669"/>
    <property type="project" value="UniProtKB-SubCell"/>
</dbReference>
<dbReference type="PRINTS" id="PR00764">
    <property type="entry name" value="COMPLEMENTC9"/>
</dbReference>
<evidence type="ECO:0000256" key="7">
    <source>
        <dbReference type="ARBA" id="ARBA00022537"/>
    </source>
</evidence>
<evidence type="ECO:0000256" key="9">
    <source>
        <dbReference type="ARBA" id="ARBA00022659"/>
    </source>
</evidence>
<dbReference type="GO" id="GO:0005579">
    <property type="term" value="C:membrane attack complex"/>
    <property type="evidence" value="ECO:0007669"/>
    <property type="project" value="UniProtKB-KW"/>
</dbReference>
<evidence type="ECO:0000256" key="4">
    <source>
        <dbReference type="ARBA" id="ARBA00022452"/>
    </source>
</evidence>
<comment type="subcellular location">
    <subcellularLocation>
        <location evidence="2">Secreted</location>
    </subcellularLocation>
    <subcellularLocation>
        <location evidence="1">Target cell membrane</location>
        <topology evidence="1">Multi-pass membrane protein</topology>
    </subcellularLocation>
</comment>
<dbReference type="GO" id="GO:0031640">
    <property type="term" value="P:killing of cells of another organism"/>
    <property type="evidence" value="ECO:0007669"/>
    <property type="project" value="UniProtKB-KW"/>
</dbReference>
<dbReference type="InterPro" id="IPR000436">
    <property type="entry name" value="Sushi_SCR_CCP_dom"/>
</dbReference>
<keyword evidence="4" id="KW-1134">Transmembrane beta strand</keyword>
<reference evidence="26" key="1">
    <citation type="journal article" date="2022" name="bioRxiv">
        <title>Sequencing and chromosome-scale assembly of the giantPleurodeles waltlgenome.</title>
        <authorList>
            <person name="Brown T."/>
            <person name="Elewa A."/>
            <person name="Iarovenko S."/>
            <person name="Subramanian E."/>
            <person name="Araus A.J."/>
            <person name="Petzold A."/>
            <person name="Susuki M."/>
            <person name="Suzuki K.-i.T."/>
            <person name="Hayashi T."/>
            <person name="Toyoda A."/>
            <person name="Oliveira C."/>
            <person name="Osipova E."/>
            <person name="Leigh N.D."/>
            <person name="Simon A."/>
            <person name="Yun M.H."/>
        </authorList>
    </citation>
    <scope>NUCLEOTIDE SEQUENCE</scope>
    <source>
        <strain evidence="26">20211129_DDA</strain>
        <tissue evidence="26">Liver</tissue>
    </source>
</reference>
<evidence type="ECO:0000256" key="21">
    <source>
        <dbReference type="PROSITE-ProRule" id="PRU00124"/>
    </source>
</evidence>
<dbReference type="InterPro" id="IPR002172">
    <property type="entry name" value="LDrepeatLR_classA_rpt"/>
</dbReference>
<keyword evidence="9 22" id="KW-0768">Sushi</keyword>
<evidence type="ECO:0000256" key="17">
    <source>
        <dbReference type="ARBA" id="ARBA00023136"/>
    </source>
</evidence>
<dbReference type="Pfam" id="PF21288">
    <property type="entry name" value="Kazal_C6"/>
    <property type="match status" value="1"/>
</dbReference>
<evidence type="ECO:0000256" key="1">
    <source>
        <dbReference type="ARBA" id="ARBA00004276"/>
    </source>
</evidence>
<dbReference type="InterPro" id="IPR048828">
    <property type="entry name" value="C6_KAZAL"/>
</dbReference>
<comment type="similarity">
    <text evidence="3">Belongs to the complement C6/C7/C8/C9 family.</text>
</comment>
<dbReference type="GO" id="GO:0044218">
    <property type="term" value="C:other organism cell membrane"/>
    <property type="evidence" value="ECO:0007669"/>
    <property type="project" value="UniProtKB-KW"/>
</dbReference>
<dbReference type="PROSITE" id="PS01209">
    <property type="entry name" value="LDLRA_1"/>
    <property type="match status" value="1"/>
</dbReference>
<keyword evidence="10" id="KW-0812">Transmembrane</keyword>
<keyword evidence="16" id="KW-0473">Membrane attack complex</keyword>
<evidence type="ECO:0000256" key="6">
    <source>
        <dbReference type="ARBA" id="ARBA00022536"/>
    </source>
</evidence>
<evidence type="ECO:0000256" key="5">
    <source>
        <dbReference type="ARBA" id="ARBA00022525"/>
    </source>
</evidence>
<dbReference type="InterPro" id="IPR020864">
    <property type="entry name" value="MACPF"/>
</dbReference>
<dbReference type="Gene3D" id="2.10.70.10">
    <property type="entry name" value="Complement Module, domain 1"/>
    <property type="match status" value="2"/>
</dbReference>
<feature type="disulfide bond" evidence="22">
    <location>
        <begin position="709"/>
        <end position="736"/>
    </location>
</feature>
<evidence type="ECO:0000256" key="16">
    <source>
        <dbReference type="ARBA" id="ARBA00023058"/>
    </source>
</evidence>
<organism evidence="26 27">
    <name type="scientific">Pleurodeles waltl</name>
    <name type="common">Iberian ribbed newt</name>
    <dbReference type="NCBI Taxonomy" id="8319"/>
    <lineage>
        <taxon>Eukaryota</taxon>
        <taxon>Metazoa</taxon>
        <taxon>Chordata</taxon>
        <taxon>Craniata</taxon>
        <taxon>Vertebrata</taxon>
        <taxon>Euteleostomi</taxon>
        <taxon>Amphibia</taxon>
        <taxon>Batrachia</taxon>
        <taxon>Caudata</taxon>
        <taxon>Salamandroidea</taxon>
        <taxon>Salamandridae</taxon>
        <taxon>Pleurodelinae</taxon>
        <taxon>Pleurodeles</taxon>
    </lineage>
</organism>
<keyword evidence="8" id="KW-0399">Innate immunity</keyword>
<feature type="domain" description="Sushi" evidence="24">
    <location>
        <begin position="739"/>
        <end position="801"/>
    </location>
</feature>
<dbReference type="CDD" id="cd00033">
    <property type="entry name" value="CCP"/>
    <property type="match status" value="2"/>
</dbReference>
<feature type="domain" description="Sushi" evidence="24">
    <location>
        <begin position="679"/>
        <end position="738"/>
    </location>
</feature>
<evidence type="ECO:0000256" key="19">
    <source>
        <dbReference type="ARBA" id="ARBA00023180"/>
    </source>
</evidence>
<evidence type="ECO:0008006" key="28">
    <source>
        <dbReference type="Google" id="ProtNLM"/>
    </source>
</evidence>
<dbReference type="PROSITE" id="PS00279">
    <property type="entry name" value="MACPF_1"/>
    <property type="match status" value="1"/>
</dbReference>
<dbReference type="PROSITE" id="PS51412">
    <property type="entry name" value="MACPF_2"/>
    <property type="match status" value="1"/>
</dbReference>
<keyword evidence="27" id="KW-1185">Reference proteome</keyword>
<keyword evidence="18 22" id="KW-1015">Disulfide bond</keyword>
<dbReference type="PANTHER" id="PTHR45742:SF4">
    <property type="entry name" value="COMPLEMENT COMPONENT C6"/>
    <property type="match status" value="1"/>
</dbReference>
<dbReference type="InterPro" id="IPR035976">
    <property type="entry name" value="Sushi/SCR/CCP_sf"/>
</dbReference>
<evidence type="ECO:0000259" key="24">
    <source>
        <dbReference type="PROSITE" id="PS50923"/>
    </source>
</evidence>
<dbReference type="Gene3D" id="4.10.400.10">
    <property type="entry name" value="Low-density Lipoprotein Receptor"/>
    <property type="match status" value="1"/>
</dbReference>
<evidence type="ECO:0000313" key="27">
    <source>
        <dbReference type="Proteomes" id="UP001066276"/>
    </source>
</evidence>
<dbReference type="PANTHER" id="PTHR45742">
    <property type="entry name" value="COMPLEMENT COMPONENT C6"/>
    <property type="match status" value="1"/>
</dbReference>
<evidence type="ECO:0000256" key="3">
    <source>
        <dbReference type="ARBA" id="ARBA00009214"/>
    </source>
</evidence>
<accession>A0AAV7WDW2</accession>
<dbReference type="SUPFAM" id="SSF57535">
    <property type="entry name" value="Complement control module/SCR domain"/>
    <property type="match status" value="2"/>
</dbReference>
<dbReference type="CDD" id="cd00112">
    <property type="entry name" value="LDLa"/>
    <property type="match status" value="1"/>
</dbReference>
<dbReference type="GO" id="GO:0045087">
    <property type="term" value="P:innate immune response"/>
    <property type="evidence" value="ECO:0007669"/>
    <property type="project" value="UniProtKB-KW"/>
</dbReference>
<evidence type="ECO:0000256" key="15">
    <source>
        <dbReference type="ARBA" id="ARBA00022875"/>
    </source>
</evidence>
<dbReference type="SUPFAM" id="SSF57424">
    <property type="entry name" value="LDL receptor-like module"/>
    <property type="match status" value="1"/>
</dbReference>
<dbReference type="InterPro" id="IPR020863">
    <property type="entry name" value="MACPF_CS"/>
</dbReference>
<gene>
    <name evidence="26" type="ORF">NDU88_005615</name>
</gene>
<evidence type="ECO:0000256" key="12">
    <source>
        <dbReference type="ARBA" id="ARBA00022737"/>
    </source>
</evidence>
<keyword evidence="13" id="KW-0204">Cytolysis</keyword>
<dbReference type="SMART" id="SM00032">
    <property type="entry name" value="CCP"/>
    <property type="match status" value="2"/>
</dbReference>
<dbReference type="Pfam" id="PF00084">
    <property type="entry name" value="Sushi"/>
    <property type="match status" value="2"/>
</dbReference>
<dbReference type="Gene3D" id="3.30.60.30">
    <property type="match status" value="2"/>
</dbReference>
<evidence type="ECO:0000259" key="25">
    <source>
        <dbReference type="PROSITE" id="PS51412"/>
    </source>
</evidence>
<dbReference type="InterPro" id="IPR003884">
    <property type="entry name" value="FacI_MAC"/>
</dbReference>
<keyword evidence="14" id="KW-0391">Immunity</keyword>
<evidence type="ECO:0000256" key="22">
    <source>
        <dbReference type="PROSITE-ProRule" id="PRU00302"/>
    </source>
</evidence>
<dbReference type="InterPro" id="IPR000884">
    <property type="entry name" value="TSP1_rpt"/>
</dbReference>
<dbReference type="InterPro" id="IPR036055">
    <property type="entry name" value="LDL_receptor-like_sf"/>
</dbReference>
<dbReference type="Gene3D" id="2.20.100.10">
    <property type="entry name" value="Thrombospondin type-1 (TSP1) repeat"/>
    <property type="match status" value="3"/>
</dbReference>
<evidence type="ECO:0000256" key="2">
    <source>
        <dbReference type="ARBA" id="ARBA00004613"/>
    </source>
</evidence>
<dbReference type="Pfam" id="PF00057">
    <property type="entry name" value="Ldl_recept_a"/>
    <property type="match status" value="1"/>
</dbReference>
<dbReference type="InterPro" id="IPR048831">
    <property type="entry name" value="C8A_B_C6_EGF-like"/>
</dbReference>
<evidence type="ECO:0000256" key="10">
    <source>
        <dbReference type="ARBA" id="ARBA00022692"/>
    </source>
</evidence>
<evidence type="ECO:0000256" key="20">
    <source>
        <dbReference type="ARBA" id="ARBA00023298"/>
    </source>
</evidence>
<evidence type="ECO:0000256" key="11">
    <source>
        <dbReference type="ARBA" id="ARBA00022729"/>
    </source>
</evidence>
<comment type="caution">
    <text evidence="22">Lacks conserved residue(s) required for the propagation of feature annotation.</text>
</comment>
<evidence type="ECO:0000256" key="18">
    <source>
        <dbReference type="ARBA" id="ARBA00023157"/>
    </source>
</evidence>
<proteinExistence type="inferred from homology"/>
<dbReference type="InterPro" id="IPR023415">
    <property type="entry name" value="LDLR_class-A_CS"/>
</dbReference>
<dbReference type="PROSITE" id="PS50068">
    <property type="entry name" value="LDLRA_2"/>
    <property type="match status" value="1"/>
</dbReference>
<dbReference type="AlphaFoldDB" id="A0AAV7WDW2"/>
<keyword evidence="7" id="KW-1052">Target cell membrane</keyword>
<dbReference type="Pfam" id="PF21195">
    <property type="entry name" value="EGF_C8A_B_C6"/>
    <property type="match status" value="1"/>
</dbReference>
<dbReference type="PROSITE" id="PS50923">
    <property type="entry name" value="SUSHI"/>
    <property type="match status" value="2"/>
</dbReference>
<keyword evidence="15" id="KW-0180">Complement pathway</keyword>
<dbReference type="FunFam" id="4.10.400.10:FF:000065">
    <property type="entry name" value="Transmembrane protease serine 7"/>
    <property type="match status" value="1"/>
</dbReference>
<dbReference type="FunFam" id="2.20.100.10:FF:000002">
    <property type="entry name" value="Unc-5 netrin receptor C"/>
    <property type="match status" value="1"/>
</dbReference>
<dbReference type="SMART" id="SM00457">
    <property type="entry name" value="MACPF"/>
    <property type="match status" value="1"/>
</dbReference>
<dbReference type="InterPro" id="IPR001862">
    <property type="entry name" value="MAC_perforin"/>
</dbReference>
<feature type="region of interest" description="Disordered" evidence="23">
    <location>
        <begin position="663"/>
        <end position="689"/>
    </location>
</feature>
<evidence type="ECO:0000256" key="23">
    <source>
        <dbReference type="SAM" id="MobiDB-lite"/>
    </source>
</evidence>
<keyword evidence="5" id="KW-0964">Secreted</keyword>
<keyword evidence="19" id="KW-0325">Glycoprotein</keyword>
<dbReference type="Proteomes" id="UP001066276">
    <property type="component" value="Chromosome 1_2"/>
</dbReference>
<dbReference type="InterPro" id="IPR036383">
    <property type="entry name" value="TSP1_rpt_sf"/>
</dbReference>
<dbReference type="SUPFAM" id="SSF82895">
    <property type="entry name" value="TSP-1 type 1 repeat"/>
    <property type="match status" value="3"/>
</dbReference>
<evidence type="ECO:0000256" key="14">
    <source>
        <dbReference type="ARBA" id="ARBA00022859"/>
    </source>
</evidence>
<dbReference type="EMBL" id="JANPWB010000002">
    <property type="protein sequence ID" value="KAJ1210249.1"/>
    <property type="molecule type" value="Genomic_DNA"/>
</dbReference>
<keyword evidence="20" id="KW-1053">Target membrane</keyword>
<dbReference type="Pfam" id="PF00090">
    <property type="entry name" value="TSP_1"/>
    <property type="match status" value="3"/>
</dbReference>
<dbReference type="SMART" id="SM00057">
    <property type="entry name" value="FIMAC"/>
    <property type="match status" value="2"/>
</dbReference>
<comment type="caution">
    <text evidence="26">The sequence shown here is derived from an EMBL/GenBank/DDBJ whole genome shotgun (WGS) entry which is preliminary data.</text>
</comment>
<feature type="disulfide bond" evidence="21">
    <location>
        <begin position="196"/>
        <end position="211"/>
    </location>
</feature>